<protein>
    <recommendedName>
        <fullName evidence="6">Integration host factor subunit beta</fullName>
    </recommendedName>
</protein>
<dbReference type="AlphaFoldDB" id="A0A1F6H416"/>
<reference evidence="4 5" key="1">
    <citation type="journal article" date="2016" name="Nat. Commun.">
        <title>Thousands of microbial genomes shed light on interconnected biogeochemical processes in an aquifer system.</title>
        <authorList>
            <person name="Anantharaman K."/>
            <person name="Brown C.T."/>
            <person name="Hug L.A."/>
            <person name="Sharon I."/>
            <person name="Castelle C.J."/>
            <person name="Probst A.J."/>
            <person name="Thomas B.C."/>
            <person name="Singh A."/>
            <person name="Wilkins M.J."/>
            <person name="Karaoz U."/>
            <person name="Brodie E.L."/>
            <person name="Williams K.H."/>
            <person name="Hubbard S.S."/>
            <person name="Banfield J.F."/>
        </authorList>
    </citation>
    <scope>NUCLEOTIDE SEQUENCE [LARGE SCALE GENOMIC DNA]</scope>
</reference>
<gene>
    <name evidence="4" type="ORF">A2557_07235</name>
</gene>
<evidence type="ECO:0000313" key="5">
    <source>
        <dbReference type="Proteomes" id="UP000177583"/>
    </source>
</evidence>
<sequence>MKKSQLIEQLVQEMENFSLDSNSKQKTEIARETVNLFFSSIKDAVTNDDRVEIRGFGSFTTKEYGEYTGRNPKTGERVRVAPKKLPVFRPGRELREMVNENLPKAAKPKAKKGK</sequence>
<evidence type="ECO:0008006" key="6">
    <source>
        <dbReference type="Google" id="ProtNLM"/>
    </source>
</evidence>
<dbReference type="Proteomes" id="UP000177583">
    <property type="component" value="Unassembled WGS sequence"/>
</dbReference>
<dbReference type="GO" id="GO:0005829">
    <property type="term" value="C:cytosol"/>
    <property type="evidence" value="ECO:0007669"/>
    <property type="project" value="TreeGrafter"/>
</dbReference>
<dbReference type="Pfam" id="PF00216">
    <property type="entry name" value="Bac_DNA_binding"/>
    <property type="match status" value="1"/>
</dbReference>
<comment type="similarity">
    <text evidence="1 3">Belongs to the bacterial histone-like protein family.</text>
</comment>
<accession>A0A1F6H416</accession>
<dbReference type="InterPro" id="IPR010992">
    <property type="entry name" value="IHF-like_DNA-bd_dom_sf"/>
</dbReference>
<organism evidence="4 5">
    <name type="scientific">Candidatus Lambdaproteobacteria bacterium RIFOXYD2_FULL_56_26</name>
    <dbReference type="NCBI Taxonomy" id="1817773"/>
    <lineage>
        <taxon>Bacteria</taxon>
        <taxon>Pseudomonadati</taxon>
        <taxon>Pseudomonadota</taxon>
        <taxon>Candidatus Lambdaproteobacteria</taxon>
    </lineage>
</organism>
<dbReference type="Gene3D" id="4.10.520.10">
    <property type="entry name" value="IHF-like DNA-binding proteins"/>
    <property type="match status" value="1"/>
</dbReference>
<dbReference type="PRINTS" id="PR01727">
    <property type="entry name" value="DNABINDINGHU"/>
</dbReference>
<proteinExistence type="inferred from homology"/>
<dbReference type="PANTHER" id="PTHR33175:SF5">
    <property type="entry name" value="INTEGRATION HOST FACTOR SUBUNIT BETA"/>
    <property type="match status" value="1"/>
</dbReference>
<comment type="caution">
    <text evidence="4">The sequence shown here is derived from an EMBL/GenBank/DDBJ whole genome shotgun (WGS) entry which is preliminary data.</text>
</comment>
<evidence type="ECO:0000313" key="4">
    <source>
        <dbReference type="EMBL" id="OGH05103.1"/>
    </source>
</evidence>
<keyword evidence="2" id="KW-0238">DNA-binding</keyword>
<dbReference type="SMART" id="SM00411">
    <property type="entry name" value="BHL"/>
    <property type="match status" value="1"/>
</dbReference>
<evidence type="ECO:0000256" key="1">
    <source>
        <dbReference type="ARBA" id="ARBA00010529"/>
    </source>
</evidence>
<dbReference type="SUPFAM" id="SSF47729">
    <property type="entry name" value="IHF-like DNA-binding proteins"/>
    <property type="match status" value="1"/>
</dbReference>
<dbReference type="GO" id="GO:0030527">
    <property type="term" value="F:structural constituent of chromatin"/>
    <property type="evidence" value="ECO:0007669"/>
    <property type="project" value="InterPro"/>
</dbReference>
<evidence type="ECO:0000256" key="3">
    <source>
        <dbReference type="RuleBase" id="RU003939"/>
    </source>
</evidence>
<dbReference type="InterPro" id="IPR000119">
    <property type="entry name" value="Hist_DNA-bd"/>
</dbReference>
<dbReference type="PANTHER" id="PTHR33175">
    <property type="entry name" value="DNA-BINDING PROTEIN HU"/>
    <property type="match status" value="1"/>
</dbReference>
<dbReference type="GO" id="GO:0003677">
    <property type="term" value="F:DNA binding"/>
    <property type="evidence" value="ECO:0007669"/>
    <property type="project" value="UniProtKB-KW"/>
</dbReference>
<evidence type="ECO:0000256" key="2">
    <source>
        <dbReference type="ARBA" id="ARBA00023125"/>
    </source>
</evidence>
<dbReference type="EMBL" id="MFNF01000001">
    <property type="protein sequence ID" value="OGH05103.1"/>
    <property type="molecule type" value="Genomic_DNA"/>
</dbReference>
<dbReference type="CDD" id="cd13836">
    <property type="entry name" value="IHF_B"/>
    <property type="match status" value="1"/>
</dbReference>
<name>A0A1F6H416_9PROT</name>